<dbReference type="InterPro" id="IPR006734">
    <property type="entry name" value="PLATZ"/>
</dbReference>
<keyword evidence="2" id="KW-1185">Reference proteome</keyword>
<accession>A0AAN9JZ47</accession>
<evidence type="ECO:0008006" key="3">
    <source>
        <dbReference type="Google" id="ProtNLM"/>
    </source>
</evidence>
<dbReference type="Pfam" id="PF04640">
    <property type="entry name" value="PLATZ"/>
    <property type="match status" value="1"/>
</dbReference>
<dbReference type="AlphaFoldDB" id="A0AAN9JZ47"/>
<evidence type="ECO:0000313" key="2">
    <source>
        <dbReference type="Proteomes" id="UP001367508"/>
    </source>
</evidence>
<dbReference type="PANTHER" id="PTHR31065">
    <property type="entry name" value="PLATZ TRANSCRIPTION FACTOR FAMILY PROTEIN"/>
    <property type="match status" value="1"/>
</dbReference>
<gene>
    <name evidence="1" type="ORF">VNO77_41176</name>
</gene>
<sequence length="315" mass="35188">MVTTSNLEERQRKRNLRPLSLAVGKCTVHPAYYVQRVGTAILHIIAFNTQLPLGYGPKLRKVSHVISLSLSCGSTVGVDSINSIPNWLLILKEEKFFTRCVIHDSVKKNDKNIFCLDCCTSICVHCSPFHSSHVLLQIRRYMYNEVLRLGDAQTLLNCSLVQPYTTNKAKVVFLKQRPPSRTLKGSGNLCITCDRSLQHPYIFCSLSCKQVHHLVLLTKSGTIKEYGNKYELCVVAEKERSSESRQEIENSQMTIDSISIPDSPSSTSLCTMSGSTSTISWGVTESLKSPTNYTATTTGTVLNRRKGVPYRSPLH</sequence>
<dbReference type="EMBL" id="JAYMYQ010000010">
    <property type="protein sequence ID" value="KAK7307797.1"/>
    <property type="molecule type" value="Genomic_DNA"/>
</dbReference>
<evidence type="ECO:0000313" key="1">
    <source>
        <dbReference type="EMBL" id="KAK7307797.1"/>
    </source>
</evidence>
<comment type="caution">
    <text evidence="1">The sequence shown here is derived from an EMBL/GenBank/DDBJ whole genome shotgun (WGS) entry which is preliminary data.</text>
</comment>
<organism evidence="1 2">
    <name type="scientific">Canavalia gladiata</name>
    <name type="common">Sword bean</name>
    <name type="synonym">Dolichos gladiatus</name>
    <dbReference type="NCBI Taxonomy" id="3824"/>
    <lineage>
        <taxon>Eukaryota</taxon>
        <taxon>Viridiplantae</taxon>
        <taxon>Streptophyta</taxon>
        <taxon>Embryophyta</taxon>
        <taxon>Tracheophyta</taxon>
        <taxon>Spermatophyta</taxon>
        <taxon>Magnoliopsida</taxon>
        <taxon>eudicotyledons</taxon>
        <taxon>Gunneridae</taxon>
        <taxon>Pentapetalae</taxon>
        <taxon>rosids</taxon>
        <taxon>fabids</taxon>
        <taxon>Fabales</taxon>
        <taxon>Fabaceae</taxon>
        <taxon>Papilionoideae</taxon>
        <taxon>50 kb inversion clade</taxon>
        <taxon>NPAAA clade</taxon>
        <taxon>indigoferoid/millettioid clade</taxon>
        <taxon>Phaseoleae</taxon>
        <taxon>Canavalia</taxon>
    </lineage>
</organism>
<dbReference type="Proteomes" id="UP001367508">
    <property type="component" value="Unassembled WGS sequence"/>
</dbReference>
<reference evidence="1 2" key="1">
    <citation type="submission" date="2024-01" db="EMBL/GenBank/DDBJ databases">
        <title>The genomes of 5 underutilized Papilionoideae crops provide insights into root nodulation and disease resistanc.</title>
        <authorList>
            <person name="Jiang F."/>
        </authorList>
    </citation>
    <scope>NUCLEOTIDE SEQUENCE [LARGE SCALE GENOMIC DNA]</scope>
    <source>
        <strain evidence="1">LVBAO_FW01</strain>
        <tissue evidence="1">Leaves</tissue>
    </source>
</reference>
<dbReference type="PANTHER" id="PTHR31065:SF52">
    <property type="entry name" value="B BOX-TYPE DOMAIN-CONTAINING PROTEIN"/>
    <property type="match status" value="1"/>
</dbReference>
<name>A0AAN9JZ47_CANGL</name>
<protein>
    <recommendedName>
        <fullName evidence="3">B box-type domain-containing protein</fullName>
    </recommendedName>
</protein>
<proteinExistence type="predicted"/>